<organism evidence="2 3">
    <name type="scientific">Ensete ventricosum</name>
    <name type="common">Abyssinian banana</name>
    <name type="synonym">Musa ensete</name>
    <dbReference type="NCBI Taxonomy" id="4639"/>
    <lineage>
        <taxon>Eukaryota</taxon>
        <taxon>Viridiplantae</taxon>
        <taxon>Streptophyta</taxon>
        <taxon>Embryophyta</taxon>
        <taxon>Tracheophyta</taxon>
        <taxon>Spermatophyta</taxon>
        <taxon>Magnoliopsida</taxon>
        <taxon>Liliopsida</taxon>
        <taxon>Zingiberales</taxon>
        <taxon>Musaceae</taxon>
        <taxon>Ensete</taxon>
    </lineage>
</organism>
<dbReference type="EMBL" id="AMZH03007444">
    <property type="protein sequence ID" value="RRT61311.1"/>
    <property type="molecule type" value="Genomic_DNA"/>
</dbReference>
<accession>A0A426ZBF7</accession>
<evidence type="ECO:0000256" key="1">
    <source>
        <dbReference type="SAM" id="Coils"/>
    </source>
</evidence>
<evidence type="ECO:0000313" key="2">
    <source>
        <dbReference type="EMBL" id="RRT61311.1"/>
    </source>
</evidence>
<sequence length="107" mass="11611">MVDPNAIMEEAARLAEAARELDDAAAALISRTWNEEQSLRQRALALESDLRRLQSSVDSAAKKKGAVDSKISEKVGGSVDEELYRVRCVINDGDVASLLPSKAHGKF</sequence>
<protein>
    <recommendedName>
        <fullName evidence="4">Rx N-terminal domain-containing protein</fullName>
    </recommendedName>
</protein>
<reference evidence="2 3" key="1">
    <citation type="journal article" date="2014" name="Agronomy (Basel)">
        <title>A Draft Genome Sequence for Ensete ventricosum, the Drought-Tolerant Tree Against Hunger.</title>
        <authorList>
            <person name="Harrison J."/>
            <person name="Moore K.A."/>
            <person name="Paszkiewicz K."/>
            <person name="Jones T."/>
            <person name="Grant M."/>
            <person name="Ambacheew D."/>
            <person name="Muzemil S."/>
            <person name="Studholme D.J."/>
        </authorList>
    </citation>
    <scope>NUCLEOTIDE SEQUENCE [LARGE SCALE GENOMIC DNA]</scope>
</reference>
<evidence type="ECO:0008006" key="4">
    <source>
        <dbReference type="Google" id="ProtNLM"/>
    </source>
</evidence>
<comment type="caution">
    <text evidence="2">The sequence shown here is derived from an EMBL/GenBank/DDBJ whole genome shotgun (WGS) entry which is preliminary data.</text>
</comment>
<name>A0A426ZBF7_ENSVE</name>
<dbReference type="AlphaFoldDB" id="A0A426ZBF7"/>
<evidence type="ECO:0000313" key="3">
    <source>
        <dbReference type="Proteomes" id="UP000287651"/>
    </source>
</evidence>
<gene>
    <name evidence="2" type="ORF">B296_00039565</name>
</gene>
<proteinExistence type="predicted"/>
<dbReference type="Proteomes" id="UP000287651">
    <property type="component" value="Unassembled WGS sequence"/>
</dbReference>
<feature type="coiled-coil region" evidence="1">
    <location>
        <begin position="7"/>
        <end position="63"/>
    </location>
</feature>
<keyword evidence="1" id="KW-0175">Coiled coil</keyword>